<dbReference type="GO" id="GO:0005737">
    <property type="term" value="C:cytoplasm"/>
    <property type="evidence" value="ECO:0007669"/>
    <property type="project" value="TreeGrafter"/>
</dbReference>
<evidence type="ECO:0000313" key="6">
    <source>
        <dbReference type="Proteomes" id="UP000654947"/>
    </source>
</evidence>
<dbReference type="PROSITE" id="PS51186">
    <property type="entry name" value="GNAT"/>
    <property type="match status" value="1"/>
</dbReference>
<evidence type="ECO:0000313" key="5">
    <source>
        <dbReference type="EMBL" id="GHD20187.1"/>
    </source>
</evidence>
<evidence type="ECO:0000259" key="4">
    <source>
        <dbReference type="PROSITE" id="PS51186"/>
    </source>
</evidence>
<dbReference type="EMBL" id="BMXL01000004">
    <property type="protein sequence ID" value="GHD20187.1"/>
    <property type="molecule type" value="Genomic_DNA"/>
</dbReference>
<dbReference type="GO" id="GO:0008999">
    <property type="term" value="F:protein-N-terminal-alanine acetyltransferase activity"/>
    <property type="evidence" value="ECO:0007669"/>
    <property type="project" value="TreeGrafter"/>
</dbReference>
<dbReference type="Pfam" id="PF13302">
    <property type="entry name" value="Acetyltransf_3"/>
    <property type="match status" value="1"/>
</dbReference>
<feature type="domain" description="N-acetyltransferase" evidence="4">
    <location>
        <begin position="2"/>
        <end position="171"/>
    </location>
</feature>
<keyword evidence="1" id="KW-0808">Transferase</keyword>
<dbReference type="InterPro" id="IPR051531">
    <property type="entry name" value="N-acetyltransferase"/>
</dbReference>
<evidence type="ECO:0000256" key="3">
    <source>
        <dbReference type="ARBA" id="ARBA00038502"/>
    </source>
</evidence>
<gene>
    <name evidence="5" type="primary">rimJ</name>
    <name evidence="5" type="ORF">GCM10007147_11940</name>
</gene>
<dbReference type="InterPro" id="IPR016181">
    <property type="entry name" value="Acyl_CoA_acyltransferase"/>
</dbReference>
<dbReference type="Proteomes" id="UP000654947">
    <property type="component" value="Unassembled WGS sequence"/>
</dbReference>
<keyword evidence="2" id="KW-0012">Acyltransferase</keyword>
<dbReference type="SUPFAM" id="SSF55729">
    <property type="entry name" value="Acyl-CoA N-acyltransferases (Nat)"/>
    <property type="match status" value="1"/>
</dbReference>
<accession>A0A918X9P5</accession>
<dbReference type="Gene3D" id="3.40.630.30">
    <property type="match status" value="1"/>
</dbReference>
<evidence type="ECO:0000256" key="2">
    <source>
        <dbReference type="ARBA" id="ARBA00023315"/>
    </source>
</evidence>
<dbReference type="PANTHER" id="PTHR43792:SF8">
    <property type="entry name" value="[RIBOSOMAL PROTEIN US5]-ALANINE N-ACETYLTRANSFERASE"/>
    <property type="match status" value="1"/>
</dbReference>
<sequence length="173" mass="19216">MAHTRLARLEDAAEIAARLAENRAFLAPWEPSRPEEYFTAQGQYRLLDQQLTGYIDGHEVPLVVTDEADRIVGRINLNGIVRGALQSGTLGYWIAAAHNGRGLATAAVGEVKRMAFGPLGLHRLQAETVPHNAASQRVLRRNGFRPYGLAPEYLRIDGRWQDHVLFQALNPRG</sequence>
<reference evidence="5 6" key="1">
    <citation type="journal article" date="2014" name="Int. J. Syst. Evol. Microbiol.">
        <title>Complete genome sequence of Corynebacterium casei LMG S-19264T (=DSM 44701T), isolated from a smear-ripened cheese.</title>
        <authorList>
            <consortium name="US DOE Joint Genome Institute (JGI-PGF)"/>
            <person name="Walter F."/>
            <person name="Albersmeier A."/>
            <person name="Kalinowski J."/>
            <person name="Ruckert C."/>
        </authorList>
    </citation>
    <scope>NUCLEOTIDE SEQUENCE [LARGE SCALE GENOMIC DNA]</scope>
    <source>
        <strain evidence="5 6">KCTC 19473</strain>
    </source>
</reference>
<dbReference type="PANTHER" id="PTHR43792">
    <property type="entry name" value="GNAT FAMILY, PUTATIVE (AFU_ORTHOLOGUE AFUA_3G00765)-RELATED-RELATED"/>
    <property type="match status" value="1"/>
</dbReference>
<name>A0A918X9P5_9ACTN</name>
<evidence type="ECO:0000256" key="1">
    <source>
        <dbReference type="ARBA" id="ARBA00022679"/>
    </source>
</evidence>
<proteinExistence type="inferred from homology"/>
<comment type="similarity">
    <text evidence="3">Belongs to the acetyltransferase family. RimJ subfamily.</text>
</comment>
<dbReference type="AlphaFoldDB" id="A0A918X9P5"/>
<keyword evidence="6" id="KW-1185">Reference proteome</keyword>
<dbReference type="RefSeq" id="WP_017575610.1">
    <property type="nucleotide sequence ID" value="NZ_BMXL01000004.1"/>
</dbReference>
<dbReference type="InterPro" id="IPR000182">
    <property type="entry name" value="GNAT_dom"/>
</dbReference>
<organism evidence="5 6">
    <name type="scientific">Nocardiopsis kunsanensis</name>
    <dbReference type="NCBI Taxonomy" id="141693"/>
    <lineage>
        <taxon>Bacteria</taxon>
        <taxon>Bacillati</taxon>
        <taxon>Actinomycetota</taxon>
        <taxon>Actinomycetes</taxon>
        <taxon>Streptosporangiales</taxon>
        <taxon>Nocardiopsidaceae</taxon>
        <taxon>Nocardiopsis</taxon>
    </lineage>
</organism>
<comment type="caution">
    <text evidence="5">The sequence shown here is derived from an EMBL/GenBank/DDBJ whole genome shotgun (WGS) entry which is preliminary data.</text>
</comment>
<protein>
    <submittedName>
        <fullName evidence="5">Ribosomal-protein-alanine N-acetyltransferase</fullName>
    </submittedName>
</protein>